<dbReference type="AlphaFoldDB" id="A0A0W1AWH3"/>
<evidence type="ECO:0000259" key="6">
    <source>
        <dbReference type="SMART" id="SM00829"/>
    </source>
</evidence>
<dbReference type="InterPro" id="IPR011032">
    <property type="entry name" value="GroES-like_sf"/>
</dbReference>
<dbReference type="InterPro" id="IPR013154">
    <property type="entry name" value="ADH-like_N"/>
</dbReference>
<dbReference type="PANTHER" id="PTHR43350:SF19">
    <property type="entry name" value="D-GULOSIDE 3-DEHYDROGENASE"/>
    <property type="match status" value="1"/>
</dbReference>
<comment type="similarity">
    <text evidence="2">Belongs to the zinc-containing alcohol dehydrogenase family.</text>
</comment>
<evidence type="ECO:0000313" key="8">
    <source>
        <dbReference type="Proteomes" id="UP000054709"/>
    </source>
</evidence>
<dbReference type="Proteomes" id="UP000054709">
    <property type="component" value="Unassembled WGS sequence"/>
</dbReference>
<dbReference type="SUPFAM" id="SSF50129">
    <property type="entry name" value="GroES-like"/>
    <property type="match status" value="1"/>
</dbReference>
<dbReference type="GO" id="GO:0046872">
    <property type="term" value="F:metal ion binding"/>
    <property type="evidence" value="ECO:0007669"/>
    <property type="project" value="UniProtKB-KW"/>
</dbReference>
<dbReference type="EMBL" id="LCZJ02000026">
    <property type="protein sequence ID" value="KTD85600.1"/>
    <property type="molecule type" value="Genomic_DNA"/>
</dbReference>
<dbReference type="InterPro" id="IPR020843">
    <property type="entry name" value="ER"/>
</dbReference>
<dbReference type="InterPro" id="IPR036291">
    <property type="entry name" value="NAD(P)-bd_dom_sf"/>
</dbReference>
<evidence type="ECO:0000256" key="5">
    <source>
        <dbReference type="ARBA" id="ARBA00023002"/>
    </source>
</evidence>
<keyword evidence="8" id="KW-1185">Reference proteome</keyword>
<keyword evidence="4" id="KW-0862">Zinc</keyword>
<evidence type="ECO:0000313" key="7">
    <source>
        <dbReference type="EMBL" id="KTD85600.1"/>
    </source>
</evidence>
<evidence type="ECO:0000256" key="4">
    <source>
        <dbReference type="ARBA" id="ARBA00022833"/>
    </source>
</evidence>
<evidence type="ECO:0000256" key="2">
    <source>
        <dbReference type="ARBA" id="ARBA00008072"/>
    </source>
</evidence>
<dbReference type="SMART" id="SM00829">
    <property type="entry name" value="PKS_ER"/>
    <property type="match status" value="1"/>
</dbReference>
<protein>
    <submittedName>
        <fullName evidence="7">Alcohol dehydrogenase</fullName>
    </submittedName>
</protein>
<feature type="domain" description="Enoyl reductase (ER)" evidence="6">
    <location>
        <begin position="9"/>
        <end position="331"/>
    </location>
</feature>
<organism evidence="7 8">
    <name type="scientific">Paenibacillus etheri</name>
    <dbReference type="NCBI Taxonomy" id="1306852"/>
    <lineage>
        <taxon>Bacteria</taxon>
        <taxon>Bacillati</taxon>
        <taxon>Bacillota</taxon>
        <taxon>Bacilli</taxon>
        <taxon>Bacillales</taxon>
        <taxon>Paenibacillaceae</taxon>
        <taxon>Paenibacillus</taxon>
    </lineage>
</organism>
<accession>A0A0W1AWH3</accession>
<dbReference type="Pfam" id="PF00107">
    <property type="entry name" value="ADH_zinc_N"/>
    <property type="match status" value="1"/>
</dbReference>
<gene>
    <name evidence="7" type="ORF">UQ64_19065</name>
</gene>
<dbReference type="Gene3D" id="3.40.50.720">
    <property type="entry name" value="NAD(P)-binding Rossmann-like Domain"/>
    <property type="match status" value="1"/>
</dbReference>
<dbReference type="PANTHER" id="PTHR43350">
    <property type="entry name" value="NAD-DEPENDENT ALCOHOL DEHYDROGENASE"/>
    <property type="match status" value="1"/>
</dbReference>
<dbReference type="RefSeq" id="WP_060624444.1">
    <property type="nucleotide sequence ID" value="NZ_LCZJ02000026.1"/>
</dbReference>
<dbReference type="SUPFAM" id="SSF51735">
    <property type="entry name" value="NAD(P)-binding Rossmann-fold domains"/>
    <property type="match status" value="1"/>
</dbReference>
<comment type="caution">
    <text evidence="7">The sequence shown here is derived from an EMBL/GenBank/DDBJ whole genome shotgun (WGS) entry which is preliminary data.</text>
</comment>
<comment type="cofactor">
    <cofactor evidence="1">
        <name>Zn(2+)</name>
        <dbReference type="ChEBI" id="CHEBI:29105"/>
    </cofactor>
</comment>
<sequence>MKAVISQEGQIRMSDVLTPVIEDGFVLVQTEYSAISPGTEMMMNGLQRTQQIVLGYSAAGVIRTRGKGMEHWPEGLRVACYGGPYAKHAEWLLMPQHLMVPIPDHVSSEEASTVGLGAIAVHAVRQVAPQFGETLVLIGAGILGQLIAQIAKAAGCRVIVYDLLAERCEMAERLGIRHIATSPEKVKEHLTNLTENMGADAVIVCAGGKTGDLIDQALEWVRDRGKVLLVGDVKPDFSRDLMFGKEAQVLISRAGGPGRYDPIYERKGVDYPYGYVRWTEGRNMAEYIRLISEGDIQVKPLISAIFPVERCEEAFRRYAEDPVDLLGAVLAYPAAVSGTELKVKEQLTKEGGSR</sequence>
<dbReference type="OrthoDB" id="9781031at2"/>
<dbReference type="InterPro" id="IPR013149">
    <property type="entry name" value="ADH-like_C"/>
</dbReference>
<keyword evidence="3" id="KW-0479">Metal-binding</keyword>
<keyword evidence="5" id="KW-0560">Oxidoreductase</keyword>
<dbReference type="GO" id="GO:0016491">
    <property type="term" value="F:oxidoreductase activity"/>
    <property type="evidence" value="ECO:0007669"/>
    <property type="project" value="UniProtKB-KW"/>
</dbReference>
<name>A0A0W1AWH3_9BACL</name>
<dbReference type="Gene3D" id="3.90.180.10">
    <property type="entry name" value="Medium-chain alcohol dehydrogenases, catalytic domain"/>
    <property type="match status" value="2"/>
</dbReference>
<dbReference type="Pfam" id="PF08240">
    <property type="entry name" value="ADH_N"/>
    <property type="match status" value="1"/>
</dbReference>
<evidence type="ECO:0000256" key="3">
    <source>
        <dbReference type="ARBA" id="ARBA00022723"/>
    </source>
</evidence>
<reference evidence="7 8" key="1">
    <citation type="journal article" date="2015" name="Int. Biodeterior. Biodegradation">
        <title>Physiological and genetic screening methods for the isolation of methyl tert-butyl ether-degrading bacteria for bioremediation purposes.</title>
        <authorList>
            <person name="Guisado I.M."/>
            <person name="Purswani J."/>
            <person name="Gonzalez Lopez J."/>
            <person name="Pozo C."/>
        </authorList>
    </citation>
    <scope>NUCLEOTIDE SEQUENCE [LARGE SCALE GENOMIC DNA]</scope>
    <source>
        <strain evidence="7 8">SH7</strain>
    </source>
</reference>
<dbReference type="CDD" id="cd08255">
    <property type="entry name" value="2-desacetyl-2-hydroxyethyl_bacteriochlorophyllide_like"/>
    <property type="match status" value="1"/>
</dbReference>
<proteinExistence type="inferred from homology"/>
<evidence type="ECO:0000256" key="1">
    <source>
        <dbReference type="ARBA" id="ARBA00001947"/>
    </source>
</evidence>